<keyword evidence="2" id="KW-1185">Reference proteome</keyword>
<feature type="non-terminal residue" evidence="1">
    <location>
        <position position="1"/>
    </location>
</feature>
<organism evidence="1 2">
    <name type="scientific">Acaulospora colombiana</name>
    <dbReference type="NCBI Taxonomy" id="27376"/>
    <lineage>
        <taxon>Eukaryota</taxon>
        <taxon>Fungi</taxon>
        <taxon>Fungi incertae sedis</taxon>
        <taxon>Mucoromycota</taxon>
        <taxon>Glomeromycotina</taxon>
        <taxon>Glomeromycetes</taxon>
        <taxon>Diversisporales</taxon>
        <taxon>Acaulosporaceae</taxon>
        <taxon>Acaulospora</taxon>
    </lineage>
</organism>
<reference evidence="1" key="1">
    <citation type="submission" date="2021-06" db="EMBL/GenBank/DDBJ databases">
        <authorList>
            <person name="Kallberg Y."/>
            <person name="Tangrot J."/>
            <person name="Rosling A."/>
        </authorList>
    </citation>
    <scope>NUCLEOTIDE SEQUENCE</scope>
    <source>
        <strain evidence="1">CL356</strain>
    </source>
</reference>
<protein>
    <submittedName>
        <fullName evidence="1">760_t:CDS:1</fullName>
    </submittedName>
</protein>
<dbReference type="EMBL" id="CAJVPT010053847">
    <property type="protein sequence ID" value="CAG8752306.1"/>
    <property type="molecule type" value="Genomic_DNA"/>
</dbReference>
<dbReference type="Proteomes" id="UP000789525">
    <property type="component" value="Unassembled WGS sequence"/>
</dbReference>
<name>A0ACA9QI57_9GLOM</name>
<evidence type="ECO:0000313" key="2">
    <source>
        <dbReference type="Proteomes" id="UP000789525"/>
    </source>
</evidence>
<proteinExistence type="predicted"/>
<evidence type="ECO:0000313" key="1">
    <source>
        <dbReference type="EMBL" id="CAG8752306.1"/>
    </source>
</evidence>
<feature type="non-terminal residue" evidence="1">
    <location>
        <position position="246"/>
    </location>
</feature>
<comment type="caution">
    <text evidence="1">The sequence shown here is derived from an EMBL/GenBank/DDBJ whole genome shotgun (WGS) entry which is preliminary data.</text>
</comment>
<gene>
    <name evidence="1" type="ORF">ACOLOM_LOCUS12761</name>
</gene>
<accession>A0ACA9QI57</accession>
<sequence length="246" mass="26746">IHATTTNWAAPFELRADGRNLIRVGRSWLDFDVARELNIRPKEGFCTIAPSSSCYFAGEELCPSRETADISWSIQPQVCPKLSSVTRSLAFECSSETRDDWDRGCSRDHREGKRPTLCSFKVALNSSSPWGAVAKQRMPADKPFPSNHPHARKQSIQWDQAELEHGSTLHPNTLPLESISESGTPSPSSPSPSFSEATTQSLHLQGSQGTSSQAASRGLGIDFPSSAPAESRKGTKSSSTGTLPIY</sequence>